<name>A0A448XI94_9PLAT</name>
<reference evidence="1" key="1">
    <citation type="submission" date="2018-11" db="EMBL/GenBank/DDBJ databases">
        <authorList>
            <consortium name="Pathogen Informatics"/>
        </authorList>
    </citation>
    <scope>NUCLEOTIDE SEQUENCE</scope>
</reference>
<protein>
    <submittedName>
        <fullName evidence="1">Uncharacterized protein</fullName>
    </submittedName>
</protein>
<evidence type="ECO:0000313" key="2">
    <source>
        <dbReference type="Proteomes" id="UP000784294"/>
    </source>
</evidence>
<dbReference type="EMBL" id="CAAALY010253926">
    <property type="protein sequence ID" value="VEL37074.1"/>
    <property type="molecule type" value="Genomic_DNA"/>
</dbReference>
<comment type="caution">
    <text evidence="1">The sequence shown here is derived from an EMBL/GenBank/DDBJ whole genome shotgun (WGS) entry which is preliminary data.</text>
</comment>
<dbReference type="AlphaFoldDB" id="A0A448XI94"/>
<dbReference type="Proteomes" id="UP000784294">
    <property type="component" value="Unassembled WGS sequence"/>
</dbReference>
<organism evidence="1 2">
    <name type="scientific">Protopolystoma xenopodis</name>
    <dbReference type="NCBI Taxonomy" id="117903"/>
    <lineage>
        <taxon>Eukaryota</taxon>
        <taxon>Metazoa</taxon>
        <taxon>Spiralia</taxon>
        <taxon>Lophotrochozoa</taxon>
        <taxon>Platyhelminthes</taxon>
        <taxon>Monogenea</taxon>
        <taxon>Polyopisthocotylea</taxon>
        <taxon>Polystomatidea</taxon>
        <taxon>Polystomatidae</taxon>
        <taxon>Protopolystoma</taxon>
    </lineage>
</organism>
<gene>
    <name evidence="1" type="ORF">PXEA_LOCUS30514</name>
</gene>
<keyword evidence="2" id="KW-1185">Reference proteome</keyword>
<accession>A0A448XI94</accession>
<proteinExistence type="predicted"/>
<sequence length="125" mass="13930">MSGPFSVRQSSCVPCHELNAHASLEPGVIRPCELNWRRSVVFSLCFFSQPGVTGFAFRAFPINTSLSQSLNYVGRNLSTAAFRPEVVVVVLRRPPLHFPSFVSALLPVQQLCLKHTKNYASQIRI</sequence>
<evidence type="ECO:0000313" key="1">
    <source>
        <dbReference type="EMBL" id="VEL37074.1"/>
    </source>
</evidence>